<dbReference type="PROSITE" id="PS00216">
    <property type="entry name" value="SUGAR_TRANSPORT_1"/>
    <property type="match status" value="1"/>
</dbReference>
<keyword evidence="4 8" id="KW-0812">Transmembrane</keyword>
<feature type="transmembrane region" description="Helical" evidence="8">
    <location>
        <begin position="106"/>
        <end position="136"/>
    </location>
</feature>
<dbReference type="AlphaFoldDB" id="A0A848DLN5"/>
<dbReference type="PROSITE" id="PS50850">
    <property type="entry name" value="MFS"/>
    <property type="match status" value="1"/>
</dbReference>
<evidence type="ECO:0000256" key="3">
    <source>
        <dbReference type="ARBA" id="ARBA00022475"/>
    </source>
</evidence>
<evidence type="ECO:0000259" key="9">
    <source>
        <dbReference type="PROSITE" id="PS50850"/>
    </source>
</evidence>
<accession>A0A848DLN5</accession>
<proteinExistence type="predicted"/>
<dbReference type="RefSeq" id="WP_169414048.1">
    <property type="nucleotide sequence ID" value="NZ_JAAXKZ010000065.1"/>
</dbReference>
<feature type="domain" description="Major facilitator superfamily (MFS) profile" evidence="9">
    <location>
        <begin position="32"/>
        <end position="448"/>
    </location>
</feature>
<dbReference type="SUPFAM" id="SSF103473">
    <property type="entry name" value="MFS general substrate transporter"/>
    <property type="match status" value="1"/>
</dbReference>
<feature type="transmembrane region" description="Helical" evidence="8">
    <location>
        <begin position="389"/>
        <end position="408"/>
    </location>
</feature>
<evidence type="ECO:0000256" key="4">
    <source>
        <dbReference type="ARBA" id="ARBA00022692"/>
    </source>
</evidence>
<evidence type="ECO:0000256" key="7">
    <source>
        <dbReference type="SAM" id="MobiDB-lite"/>
    </source>
</evidence>
<feature type="transmembrane region" description="Helical" evidence="8">
    <location>
        <begin position="211"/>
        <end position="230"/>
    </location>
</feature>
<feature type="transmembrane region" description="Helical" evidence="8">
    <location>
        <begin position="420"/>
        <end position="444"/>
    </location>
</feature>
<keyword evidence="3" id="KW-1003">Cell membrane</keyword>
<feature type="transmembrane region" description="Helical" evidence="8">
    <location>
        <begin position="142"/>
        <end position="160"/>
    </location>
</feature>
<evidence type="ECO:0000313" key="11">
    <source>
        <dbReference type="Proteomes" id="UP000586918"/>
    </source>
</evidence>
<keyword evidence="6 8" id="KW-0472">Membrane</keyword>
<dbReference type="GO" id="GO:0005886">
    <property type="term" value="C:plasma membrane"/>
    <property type="evidence" value="ECO:0007669"/>
    <property type="project" value="UniProtKB-SubCell"/>
</dbReference>
<feature type="compositionally biased region" description="Low complexity" evidence="7">
    <location>
        <begin position="1"/>
        <end position="14"/>
    </location>
</feature>
<dbReference type="Pfam" id="PF07690">
    <property type="entry name" value="MFS_1"/>
    <property type="match status" value="1"/>
</dbReference>
<evidence type="ECO:0000256" key="5">
    <source>
        <dbReference type="ARBA" id="ARBA00022989"/>
    </source>
</evidence>
<comment type="subcellular location">
    <subcellularLocation>
        <location evidence="1">Cell membrane</location>
        <topology evidence="1">Multi-pass membrane protein</topology>
    </subcellularLocation>
</comment>
<dbReference type="PANTHER" id="PTHR43045:SF2">
    <property type="entry name" value="INNER MEMBRANE METABOLITE TRANSPORT PROTEIN YHJE"/>
    <property type="match status" value="1"/>
</dbReference>
<sequence length="453" mass="47141">MSQDEAAAPAARSPEAPPPGGADHAQAPMKRVALASCVGTTIEFYDFFIYGTAAALVFPKVFFPALGAAAGTVASFATFAVAFVARPLGAIIFGHFGDRIGRKRTLISTLLLMGIATVLIGLLPGAATIGVAAPILLVALRFAQGFAVGGEWAGATLLTAEYAPPGQRGKYALFPQLGPAIAFFLSSGTFLLSGLVLGYDNETFLDYGWRIPFIVSILLVAVGLYVRLAIEETPVFKQAQQTKAPAAATQAPFVEAIRVQYREILLGAGASTLFFAFFYMGTAFLTSYGTSPTGANLSRPLVLGLGMISSVFFAAAIILASIYSDRFGRRKVIMLSTGIAVPWALVLFPVLDIGTAAAFGVGLTITLVIFGISYGPLGAFLPELFQTRYRYTGAGLAYNIAGVLGGAIPPLVAGPLASSFGSIAIGVMLAVIAVFSFVCTKVLAETRGSTLNA</sequence>
<evidence type="ECO:0000256" key="8">
    <source>
        <dbReference type="SAM" id="Phobius"/>
    </source>
</evidence>
<keyword evidence="5 8" id="KW-1133">Transmembrane helix</keyword>
<dbReference type="EMBL" id="JAAXKZ010000065">
    <property type="protein sequence ID" value="NMH93351.1"/>
    <property type="molecule type" value="Genomic_DNA"/>
</dbReference>
<keyword evidence="2" id="KW-0813">Transport</keyword>
<dbReference type="CDD" id="cd17369">
    <property type="entry name" value="MFS_ShiA_like"/>
    <property type="match status" value="1"/>
</dbReference>
<evidence type="ECO:0000256" key="2">
    <source>
        <dbReference type="ARBA" id="ARBA00022448"/>
    </source>
</evidence>
<keyword evidence="11" id="KW-1185">Reference proteome</keyword>
<feature type="transmembrane region" description="Helical" evidence="8">
    <location>
        <begin position="180"/>
        <end position="199"/>
    </location>
</feature>
<dbReference type="InterPro" id="IPR020846">
    <property type="entry name" value="MFS_dom"/>
</dbReference>
<evidence type="ECO:0000256" key="6">
    <source>
        <dbReference type="ARBA" id="ARBA00023136"/>
    </source>
</evidence>
<feature type="region of interest" description="Disordered" evidence="7">
    <location>
        <begin position="1"/>
        <end position="25"/>
    </location>
</feature>
<feature type="transmembrane region" description="Helical" evidence="8">
    <location>
        <begin position="301"/>
        <end position="320"/>
    </location>
</feature>
<dbReference type="InterPro" id="IPR005829">
    <property type="entry name" value="Sugar_transporter_CS"/>
</dbReference>
<gene>
    <name evidence="10" type="ORF">HF519_17580</name>
</gene>
<dbReference type="InterPro" id="IPR036259">
    <property type="entry name" value="MFS_trans_sf"/>
</dbReference>
<feature type="transmembrane region" description="Helical" evidence="8">
    <location>
        <begin position="332"/>
        <end position="351"/>
    </location>
</feature>
<comment type="caution">
    <text evidence="10">The sequence shown here is derived from an EMBL/GenBank/DDBJ whole genome shotgun (WGS) entry which is preliminary data.</text>
</comment>
<dbReference type="Gene3D" id="1.20.1250.20">
    <property type="entry name" value="MFS general substrate transporter like domains"/>
    <property type="match status" value="1"/>
</dbReference>
<evidence type="ECO:0000256" key="1">
    <source>
        <dbReference type="ARBA" id="ARBA00004651"/>
    </source>
</evidence>
<dbReference type="InterPro" id="IPR011701">
    <property type="entry name" value="MFS"/>
</dbReference>
<evidence type="ECO:0000313" key="10">
    <source>
        <dbReference type="EMBL" id="NMH93351.1"/>
    </source>
</evidence>
<feature type="transmembrane region" description="Helical" evidence="8">
    <location>
        <begin position="264"/>
        <end position="289"/>
    </location>
</feature>
<dbReference type="PANTHER" id="PTHR43045">
    <property type="entry name" value="SHIKIMATE TRANSPORTER"/>
    <property type="match status" value="1"/>
</dbReference>
<name>A0A848DLN5_9PSEU</name>
<reference evidence="10 11" key="1">
    <citation type="submission" date="2020-04" db="EMBL/GenBank/DDBJ databases">
        <authorList>
            <person name="Klaysubun C."/>
            <person name="Duangmal K."/>
            <person name="Lipun K."/>
        </authorList>
    </citation>
    <scope>NUCLEOTIDE SEQUENCE [LARGE SCALE GENOMIC DNA]</scope>
    <source>
        <strain evidence="10 11">DSM 45300</strain>
    </source>
</reference>
<feature type="transmembrane region" description="Helical" evidence="8">
    <location>
        <begin position="357"/>
        <end position="377"/>
    </location>
</feature>
<dbReference type="Proteomes" id="UP000586918">
    <property type="component" value="Unassembled WGS sequence"/>
</dbReference>
<protein>
    <submittedName>
        <fullName evidence="10">MHS family MFS transporter</fullName>
    </submittedName>
</protein>
<organism evidence="10 11">
    <name type="scientific">Pseudonocardia bannensis</name>
    <dbReference type="NCBI Taxonomy" id="630973"/>
    <lineage>
        <taxon>Bacteria</taxon>
        <taxon>Bacillati</taxon>
        <taxon>Actinomycetota</taxon>
        <taxon>Actinomycetes</taxon>
        <taxon>Pseudonocardiales</taxon>
        <taxon>Pseudonocardiaceae</taxon>
        <taxon>Pseudonocardia</taxon>
    </lineage>
</organism>
<dbReference type="GO" id="GO:0022857">
    <property type="term" value="F:transmembrane transporter activity"/>
    <property type="evidence" value="ECO:0007669"/>
    <property type="project" value="InterPro"/>
</dbReference>